<dbReference type="InterPro" id="IPR054828">
    <property type="entry name" value="Vit_B12_bind_prot"/>
</dbReference>
<evidence type="ECO:0000313" key="4">
    <source>
        <dbReference type="EMBL" id="GIQ67730.1"/>
    </source>
</evidence>
<dbReference type="Gene3D" id="3.40.50.1980">
    <property type="entry name" value="Nitrogenase molybdenum iron protein domain"/>
    <property type="match status" value="2"/>
</dbReference>
<dbReference type="PANTHER" id="PTHR30535:SF34">
    <property type="entry name" value="MOLYBDATE-BINDING PROTEIN MOLA"/>
    <property type="match status" value="1"/>
</dbReference>
<sequence>MLLLMLAVGLMAGCGANESNEGNGSNEATVIEPPAGIESASGSEENEAAFPAVLVDGSGEEITIEEEPQTIVSLLSSNTEIAFALGLGDKIIGVSNFCNYPAAAQEKEKLGGQAMNVERIIELQPDMALVSQYHFKTHADVLNTFRQAGIDVVVAGEAKSFEDAYETMRMFGKATGTLDKAEAIIADMQERLAEVKSKAEAVETPKRVWIEVSPAPDIFTTGKETFMHEMIEAINAANVAGDQTGWVKMTEEEIVSLMPDVIITTYGYYVENPSEGVYAREGWAEVPAVANQQVYDVDSDTVTRPGPRLIDGVEELARFVYPDIFIP</sequence>
<dbReference type="InterPro" id="IPR002491">
    <property type="entry name" value="ABC_transptr_periplasmic_BD"/>
</dbReference>
<gene>
    <name evidence="4" type="primary">yvrC_1</name>
    <name evidence="4" type="ORF">XYCOK13_05540</name>
</gene>
<evidence type="ECO:0000259" key="3">
    <source>
        <dbReference type="PROSITE" id="PS50983"/>
    </source>
</evidence>
<comment type="similarity">
    <text evidence="1">Belongs to the bacterial solute-binding protein 8 family.</text>
</comment>
<dbReference type="GO" id="GO:0071281">
    <property type="term" value="P:cellular response to iron ion"/>
    <property type="evidence" value="ECO:0007669"/>
    <property type="project" value="TreeGrafter"/>
</dbReference>
<dbReference type="SUPFAM" id="SSF53807">
    <property type="entry name" value="Helical backbone' metal receptor"/>
    <property type="match status" value="1"/>
</dbReference>
<keyword evidence="5" id="KW-1185">Reference proteome</keyword>
<proteinExistence type="inferred from homology"/>
<dbReference type="Proteomes" id="UP000677918">
    <property type="component" value="Unassembled WGS sequence"/>
</dbReference>
<dbReference type="NCBIfam" id="NF038402">
    <property type="entry name" value="TroA_like"/>
    <property type="match status" value="1"/>
</dbReference>
<keyword evidence="2" id="KW-0732">Signal</keyword>
<protein>
    <submittedName>
        <fullName evidence="4">Putative ABC transporter substrate-binding lipoprotein YvrC</fullName>
    </submittedName>
</protein>
<dbReference type="EMBL" id="BOVK01000006">
    <property type="protein sequence ID" value="GIQ67730.1"/>
    <property type="molecule type" value="Genomic_DNA"/>
</dbReference>
<comment type="caution">
    <text evidence="4">The sequence shown here is derived from an EMBL/GenBank/DDBJ whole genome shotgun (WGS) entry which is preliminary data.</text>
</comment>
<feature type="domain" description="Fe/B12 periplasmic-binding" evidence="3">
    <location>
        <begin position="70"/>
        <end position="324"/>
    </location>
</feature>
<organism evidence="4 5">
    <name type="scientific">Xylanibacillus composti</name>
    <dbReference type="NCBI Taxonomy" id="1572762"/>
    <lineage>
        <taxon>Bacteria</taxon>
        <taxon>Bacillati</taxon>
        <taxon>Bacillota</taxon>
        <taxon>Bacilli</taxon>
        <taxon>Bacillales</taxon>
        <taxon>Paenibacillaceae</taxon>
        <taxon>Xylanibacillus</taxon>
    </lineage>
</organism>
<name>A0A8J4M149_9BACL</name>
<accession>A0A8J4M149</accession>
<evidence type="ECO:0000256" key="1">
    <source>
        <dbReference type="ARBA" id="ARBA00008814"/>
    </source>
</evidence>
<dbReference type="AlphaFoldDB" id="A0A8J4M149"/>
<evidence type="ECO:0000256" key="2">
    <source>
        <dbReference type="ARBA" id="ARBA00022729"/>
    </source>
</evidence>
<evidence type="ECO:0000313" key="5">
    <source>
        <dbReference type="Proteomes" id="UP000677918"/>
    </source>
</evidence>
<dbReference type="InterPro" id="IPR050902">
    <property type="entry name" value="ABC_Transporter_SBP"/>
</dbReference>
<dbReference type="CDD" id="cd01143">
    <property type="entry name" value="YvrC"/>
    <property type="match status" value="1"/>
</dbReference>
<dbReference type="PANTHER" id="PTHR30535">
    <property type="entry name" value="VITAMIN B12-BINDING PROTEIN"/>
    <property type="match status" value="1"/>
</dbReference>
<keyword evidence="4" id="KW-0449">Lipoprotein</keyword>
<dbReference type="PROSITE" id="PS50983">
    <property type="entry name" value="FE_B12_PBP"/>
    <property type="match status" value="1"/>
</dbReference>
<dbReference type="Pfam" id="PF01497">
    <property type="entry name" value="Peripla_BP_2"/>
    <property type="match status" value="1"/>
</dbReference>
<reference evidence="4" key="1">
    <citation type="submission" date="2021-04" db="EMBL/GenBank/DDBJ databases">
        <title>Draft genome sequence of Xylanibacillus composti strain K13.</title>
        <authorList>
            <person name="Uke A."/>
            <person name="Chhe C."/>
            <person name="Baramee S."/>
            <person name="Kosugi A."/>
        </authorList>
    </citation>
    <scope>NUCLEOTIDE SEQUENCE</scope>
    <source>
        <strain evidence="4">K13</strain>
    </source>
</reference>